<evidence type="ECO:0000313" key="8">
    <source>
        <dbReference type="EMBL" id="KAJ4477477.1"/>
    </source>
</evidence>
<dbReference type="PANTHER" id="PTHR42812">
    <property type="entry name" value="BETA-XYLOSIDASE"/>
    <property type="match status" value="1"/>
</dbReference>
<feature type="active site" description="Proton acceptor" evidence="4">
    <location>
        <position position="45"/>
    </location>
</feature>
<evidence type="ECO:0000256" key="6">
    <source>
        <dbReference type="RuleBase" id="RU361187"/>
    </source>
</evidence>
<dbReference type="PANTHER" id="PTHR42812:SF5">
    <property type="entry name" value="ENDO-ARABINASE"/>
    <property type="match status" value="1"/>
</dbReference>
<keyword evidence="2 6" id="KW-0378">Hydrolase</keyword>
<dbReference type="SUPFAM" id="SSF75005">
    <property type="entry name" value="Arabinanase/levansucrase/invertase"/>
    <property type="match status" value="1"/>
</dbReference>
<dbReference type="GO" id="GO:0005975">
    <property type="term" value="P:carbohydrate metabolic process"/>
    <property type="evidence" value="ECO:0007669"/>
    <property type="project" value="InterPro"/>
</dbReference>
<evidence type="ECO:0000256" key="2">
    <source>
        <dbReference type="ARBA" id="ARBA00022801"/>
    </source>
</evidence>
<evidence type="ECO:0000256" key="3">
    <source>
        <dbReference type="ARBA" id="ARBA00023295"/>
    </source>
</evidence>
<dbReference type="CDD" id="cd08999">
    <property type="entry name" value="GH43_ABN-like"/>
    <property type="match status" value="1"/>
</dbReference>
<evidence type="ECO:0000256" key="7">
    <source>
        <dbReference type="SAM" id="SignalP"/>
    </source>
</evidence>
<feature type="site" description="Important for catalytic activity, responsible for pKa modulation of the active site Glu and correct orientation of both the proton donor and substrate" evidence="5">
    <location>
        <position position="156"/>
    </location>
</feature>
<comment type="caution">
    <text evidence="8">The sequence shown here is derived from an EMBL/GenBank/DDBJ whole genome shotgun (WGS) entry which is preliminary data.</text>
</comment>
<dbReference type="EMBL" id="JAOTPV010000010">
    <property type="protein sequence ID" value="KAJ4477477.1"/>
    <property type="molecule type" value="Genomic_DNA"/>
</dbReference>
<dbReference type="OrthoDB" id="3879658at2759"/>
<evidence type="ECO:0000256" key="1">
    <source>
        <dbReference type="ARBA" id="ARBA00009865"/>
    </source>
</evidence>
<dbReference type="Proteomes" id="UP001150266">
    <property type="component" value="Unassembled WGS sequence"/>
</dbReference>
<reference evidence="8" key="1">
    <citation type="submission" date="2022-08" db="EMBL/GenBank/DDBJ databases">
        <title>A Global Phylogenomic Analysis of the Shiitake Genus Lentinula.</title>
        <authorList>
            <consortium name="DOE Joint Genome Institute"/>
            <person name="Sierra-Patev S."/>
            <person name="Min B."/>
            <person name="Naranjo-Ortiz M."/>
            <person name="Looney B."/>
            <person name="Konkel Z."/>
            <person name="Slot J.C."/>
            <person name="Sakamoto Y."/>
            <person name="Steenwyk J.L."/>
            <person name="Rokas A."/>
            <person name="Carro J."/>
            <person name="Camarero S."/>
            <person name="Ferreira P."/>
            <person name="Molpeceres G."/>
            <person name="Ruiz-Duenas F.J."/>
            <person name="Serrano A."/>
            <person name="Henrissat B."/>
            <person name="Drula E."/>
            <person name="Hughes K.W."/>
            <person name="Mata J.L."/>
            <person name="Ishikawa N.K."/>
            <person name="Vargas-Isla R."/>
            <person name="Ushijima S."/>
            <person name="Smith C.A."/>
            <person name="Ahrendt S."/>
            <person name="Andreopoulos W."/>
            <person name="He G."/>
            <person name="Labutti K."/>
            <person name="Lipzen A."/>
            <person name="Ng V."/>
            <person name="Riley R."/>
            <person name="Sandor L."/>
            <person name="Barry K."/>
            <person name="Martinez A.T."/>
            <person name="Xiao Y."/>
            <person name="Gibbons J.G."/>
            <person name="Terashima K."/>
            <person name="Grigoriev I.V."/>
            <person name="Hibbett D.S."/>
        </authorList>
    </citation>
    <scope>NUCLEOTIDE SEQUENCE</scope>
    <source>
        <strain evidence="8">JLM2183</strain>
    </source>
</reference>
<keyword evidence="7" id="KW-0732">Signal</keyword>
<dbReference type="GO" id="GO:0004553">
    <property type="term" value="F:hydrolase activity, hydrolyzing O-glycosyl compounds"/>
    <property type="evidence" value="ECO:0007669"/>
    <property type="project" value="InterPro"/>
</dbReference>
<name>A0A9W9AA75_9AGAR</name>
<protein>
    <submittedName>
        <fullName evidence="8">Glycoside hydrolase family 43 protein</fullName>
    </submittedName>
</protein>
<gene>
    <name evidence="8" type="ORF">J3R30DRAFT_224020</name>
</gene>
<dbReference type="InterPro" id="IPR051795">
    <property type="entry name" value="Glycosyl_Hydrlase_43"/>
</dbReference>
<feature type="signal peptide" evidence="7">
    <location>
        <begin position="1"/>
        <end position="26"/>
    </location>
</feature>
<feature type="active site" description="Proton donor" evidence="4">
    <location>
        <position position="229"/>
    </location>
</feature>
<keyword evidence="3 6" id="KW-0326">Glycosidase</keyword>
<proteinExistence type="inferred from homology"/>
<comment type="similarity">
    <text evidence="1 6">Belongs to the glycosyl hydrolase 43 family.</text>
</comment>
<organism evidence="8 9">
    <name type="scientific">Lentinula aciculospora</name>
    <dbReference type="NCBI Taxonomy" id="153920"/>
    <lineage>
        <taxon>Eukaryota</taxon>
        <taxon>Fungi</taxon>
        <taxon>Dikarya</taxon>
        <taxon>Basidiomycota</taxon>
        <taxon>Agaricomycotina</taxon>
        <taxon>Agaricomycetes</taxon>
        <taxon>Agaricomycetidae</taxon>
        <taxon>Agaricales</taxon>
        <taxon>Marasmiineae</taxon>
        <taxon>Omphalotaceae</taxon>
        <taxon>Lentinula</taxon>
    </lineage>
</organism>
<feature type="chain" id="PRO_5040766336" evidence="7">
    <location>
        <begin position="27"/>
        <end position="329"/>
    </location>
</feature>
<evidence type="ECO:0000256" key="4">
    <source>
        <dbReference type="PIRSR" id="PIRSR606710-1"/>
    </source>
</evidence>
<evidence type="ECO:0000313" key="9">
    <source>
        <dbReference type="Proteomes" id="UP001150266"/>
    </source>
</evidence>
<dbReference type="Pfam" id="PF04616">
    <property type="entry name" value="Glyco_hydro_43"/>
    <property type="match status" value="1"/>
</dbReference>
<dbReference type="InterPro" id="IPR023296">
    <property type="entry name" value="Glyco_hydro_beta-prop_sf"/>
</dbReference>
<dbReference type="Gene3D" id="2.115.10.20">
    <property type="entry name" value="Glycosyl hydrolase domain, family 43"/>
    <property type="match status" value="1"/>
</dbReference>
<evidence type="ECO:0000256" key="5">
    <source>
        <dbReference type="PIRSR" id="PIRSR606710-2"/>
    </source>
</evidence>
<sequence>MCSLCIFPTIKLFSLAVFTLSATSLGISFDRRSIAGPVFSQNFPDPSVIFTDAYYAFSTTSAGLNVPVATSQDFDTWNYLSHDALPIVGAWTISNTIWAPDVVEVDGGYVLFYAGESATNPGFHCVGVATSAQVEGPYVAQAEPLVCPISTGGAIDPAGFHDVNGDFYLLWKVDGNNIGHGGSCNNGVAPIVPTPIMIQQLTADGTAFVAGSTATEILDRDDNDGPLIEAPSLTRSAEGIYFFTFSSNCYSTSLYDVSYATATNVLGPYTKQPWLMITGTPFAQLYAPGGADITPDGTKLVFHADLGTTSETRQLYTADIVLAGTTISI</sequence>
<dbReference type="InterPro" id="IPR006710">
    <property type="entry name" value="Glyco_hydro_43"/>
</dbReference>
<dbReference type="AlphaFoldDB" id="A0A9W9AA75"/>
<keyword evidence="9" id="KW-1185">Reference proteome</keyword>
<accession>A0A9W9AA75</accession>